<evidence type="ECO:0000256" key="3">
    <source>
        <dbReference type="SAM" id="Phobius"/>
    </source>
</evidence>
<feature type="coiled-coil region" evidence="1">
    <location>
        <begin position="202"/>
        <end position="316"/>
    </location>
</feature>
<keyword evidence="3" id="KW-1133">Transmembrane helix</keyword>
<proteinExistence type="predicted"/>
<organism evidence="4">
    <name type="scientific">hydrothermal vent metagenome</name>
    <dbReference type="NCBI Taxonomy" id="652676"/>
    <lineage>
        <taxon>unclassified sequences</taxon>
        <taxon>metagenomes</taxon>
        <taxon>ecological metagenomes</taxon>
    </lineage>
</organism>
<dbReference type="AlphaFoldDB" id="A0A3B0WX31"/>
<evidence type="ECO:0000313" key="4">
    <source>
        <dbReference type="EMBL" id="VAW53749.1"/>
    </source>
</evidence>
<evidence type="ECO:0000256" key="1">
    <source>
        <dbReference type="SAM" id="Coils"/>
    </source>
</evidence>
<feature type="region of interest" description="Disordered" evidence="2">
    <location>
        <begin position="356"/>
        <end position="378"/>
    </location>
</feature>
<keyword evidence="3" id="KW-0472">Membrane</keyword>
<accession>A0A3B0WX31</accession>
<dbReference type="EMBL" id="UOFF01000040">
    <property type="protein sequence ID" value="VAW53749.1"/>
    <property type="molecule type" value="Genomic_DNA"/>
</dbReference>
<feature type="transmembrane region" description="Helical" evidence="3">
    <location>
        <begin position="6"/>
        <end position="30"/>
    </location>
</feature>
<feature type="region of interest" description="Disordered" evidence="2">
    <location>
        <begin position="78"/>
        <end position="116"/>
    </location>
</feature>
<evidence type="ECO:0000256" key="2">
    <source>
        <dbReference type="SAM" id="MobiDB-lite"/>
    </source>
</evidence>
<keyword evidence="3" id="KW-0812">Transmembrane</keyword>
<keyword evidence="1" id="KW-0175">Coiled coil</keyword>
<gene>
    <name evidence="4" type="ORF">MNBD_GAMMA07-1951</name>
</gene>
<protein>
    <submittedName>
        <fullName evidence="4">Uncharacterized protein</fullName>
    </submittedName>
</protein>
<name>A0A3B0WX31_9ZZZZ</name>
<sequence length="425" mass="48244">MQISLAYILIAAEVMLILLGISITLGVFLLRKPTVANIDNKKTDDQIPESSEDAEDELDAIDLGESYIDFLEQAMERNEKKKTQQETIEDDLDNEEKNNNQEDDSTSSPAPDEKQSHLLNIREQFLLMEKSAAENSEHENHFWDNVYDGMKNLLNQFSITENIISETSSADGNSDQAKEKIFYIETQGKKVDGEVNKLKDIIYEQENALSSMKKAMKDAEAEHPEESESLQALKEQINAIERQLNDSKMCMEVLEMENNRLQEEVDKISELDLSTNDNQTDGNEPLIDIDEIKGMVEEQKRKIEELIKTIDSLEISSTDTEKLKLTIHDFAHSSQEMMGCIAILEEENERLKANEENASNTIDNVEDNTKETQDNSGVDALNSTISNLEEEAIKKDVAFAQLQDEFSSMETEYLAMYEAMHGDNS</sequence>
<reference evidence="4" key="1">
    <citation type="submission" date="2018-06" db="EMBL/GenBank/DDBJ databases">
        <authorList>
            <person name="Zhirakovskaya E."/>
        </authorList>
    </citation>
    <scope>NUCLEOTIDE SEQUENCE</scope>
</reference>